<dbReference type="RefSeq" id="WP_184717821.1">
    <property type="nucleotide sequence ID" value="NZ_JACHJP010000004.1"/>
</dbReference>
<dbReference type="Gene3D" id="1.10.260.40">
    <property type="entry name" value="lambda repressor-like DNA-binding domains"/>
    <property type="match status" value="1"/>
</dbReference>
<dbReference type="GO" id="GO:0003677">
    <property type="term" value="F:DNA binding"/>
    <property type="evidence" value="ECO:0007669"/>
    <property type="project" value="InterPro"/>
</dbReference>
<dbReference type="AlphaFoldDB" id="A0A7W7QQ44"/>
<dbReference type="InterPro" id="IPR010982">
    <property type="entry name" value="Lambda_DNA-bd_dom_sf"/>
</dbReference>
<name>A0A7W7QQ44_9ACTN</name>
<keyword evidence="3" id="KW-1185">Reference proteome</keyword>
<feature type="domain" description="HTH cro/C1-type" evidence="1">
    <location>
        <begin position="20"/>
        <end position="80"/>
    </location>
</feature>
<evidence type="ECO:0000313" key="2">
    <source>
        <dbReference type="EMBL" id="MBB4917539.1"/>
    </source>
</evidence>
<proteinExistence type="predicted"/>
<sequence length="441" mass="48222">MLTEKDPPVEAPDLPLPDLLKHLREAAGMTQAEEAERLCAHTGTWTLTRHEVGRWEQGRVRPGAWLPALAQVLGVELNLLERAPSKKLAVPSYAGPSNDSEQESELLRRTLLAGIAGVGVSAVAPLEGLEQLRTVVDRRTGVSVLAEWEEIAWEYGLQMAGRPPSMVIHDLSLDVLAFQQAMDRAPSHEAGQWRFLNARFTFLMADTLGSAGRGRESRHWWASARRAAEQTGNRHTMALAHASEAVQGLYEDRPLALVLSRVNTVLDLMEGRPCQAMARALGARAHALALAGDHASAYAALDEQADVFDALPDEVTRNQLSYAMDGWPLFRLLHTRSLVYALCGHPRTAQAQQEALAAHPVGRPRQTAQVRLHEAISAVRGGDVDDGLEYARRVVTELGSNVNRFVLRTAALVADAAPATAQTHDAVLDYRRQFALSRGES</sequence>
<dbReference type="PROSITE" id="PS50943">
    <property type="entry name" value="HTH_CROC1"/>
    <property type="match status" value="1"/>
</dbReference>
<evidence type="ECO:0000313" key="3">
    <source>
        <dbReference type="Proteomes" id="UP000552644"/>
    </source>
</evidence>
<dbReference type="EMBL" id="JACHJP010000004">
    <property type="protein sequence ID" value="MBB4917539.1"/>
    <property type="molecule type" value="Genomic_DNA"/>
</dbReference>
<evidence type="ECO:0000259" key="1">
    <source>
        <dbReference type="PROSITE" id="PS50943"/>
    </source>
</evidence>
<accession>A0A7W7QQ44</accession>
<dbReference type="CDD" id="cd00093">
    <property type="entry name" value="HTH_XRE"/>
    <property type="match status" value="1"/>
</dbReference>
<gene>
    <name evidence="2" type="ORF">FHS44_004647</name>
</gene>
<comment type="caution">
    <text evidence="2">The sequence shown here is derived from an EMBL/GenBank/DDBJ whole genome shotgun (WGS) entry which is preliminary data.</text>
</comment>
<organism evidence="2 3">
    <name type="scientific">Streptosporangium saharense</name>
    <dbReference type="NCBI Taxonomy" id="1706840"/>
    <lineage>
        <taxon>Bacteria</taxon>
        <taxon>Bacillati</taxon>
        <taxon>Actinomycetota</taxon>
        <taxon>Actinomycetes</taxon>
        <taxon>Streptosporangiales</taxon>
        <taxon>Streptosporangiaceae</taxon>
        <taxon>Streptosporangium</taxon>
    </lineage>
</organism>
<dbReference type="SUPFAM" id="SSF47413">
    <property type="entry name" value="lambda repressor-like DNA-binding domains"/>
    <property type="match status" value="1"/>
</dbReference>
<reference evidence="2 3" key="1">
    <citation type="submission" date="2020-08" db="EMBL/GenBank/DDBJ databases">
        <title>Genomic Encyclopedia of Type Strains, Phase III (KMG-III): the genomes of soil and plant-associated and newly described type strains.</title>
        <authorList>
            <person name="Whitman W."/>
        </authorList>
    </citation>
    <scope>NUCLEOTIDE SEQUENCE [LARGE SCALE GENOMIC DNA]</scope>
    <source>
        <strain evidence="2 3">CECT 8840</strain>
    </source>
</reference>
<dbReference type="Proteomes" id="UP000552644">
    <property type="component" value="Unassembled WGS sequence"/>
</dbReference>
<dbReference type="Pfam" id="PF13560">
    <property type="entry name" value="HTH_31"/>
    <property type="match status" value="1"/>
</dbReference>
<dbReference type="InterPro" id="IPR001387">
    <property type="entry name" value="Cro/C1-type_HTH"/>
</dbReference>
<protein>
    <submittedName>
        <fullName evidence="2">Transcriptional regulator with XRE-family HTH domain</fullName>
    </submittedName>
</protein>